<reference evidence="1" key="2">
    <citation type="submission" date="2019-12" db="EMBL/GenBank/DDBJ databases">
        <authorList>
            <consortium name="NCBI Pathogen Detection Project"/>
        </authorList>
    </citation>
    <scope>NUCLEOTIDE SEQUENCE</scope>
    <source>
        <strain evidence="1">1930</strain>
    </source>
</reference>
<organism evidence="1">
    <name type="scientific">Vibrio parahaemolyticus</name>
    <dbReference type="NCBI Taxonomy" id="670"/>
    <lineage>
        <taxon>Bacteria</taxon>
        <taxon>Pseudomonadati</taxon>
        <taxon>Pseudomonadota</taxon>
        <taxon>Gammaproteobacteria</taxon>
        <taxon>Vibrionales</taxon>
        <taxon>Vibrionaceae</taxon>
        <taxon>Vibrio</taxon>
    </lineage>
</organism>
<sequence>MIIEPQTHIVKINDKRTSDDFLLELIAVTPKREVHKYPAGSIIVESISVKYEGYLTVTPGTTIASEMFSLYNNGGAIKIEATPTGTNDSALYEGCLTSTAGQCRYKLTLVSNS</sequence>
<gene>
    <name evidence="1" type="ORF">I7278_00825</name>
</gene>
<dbReference type="AlphaFoldDB" id="A0A8H9JUW5"/>
<dbReference type="EMBL" id="DACQKT010000001">
    <property type="protein sequence ID" value="HAS6675346.1"/>
    <property type="molecule type" value="Genomic_DNA"/>
</dbReference>
<name>A0A8H9JUW5_VIBPH</name>
<dbReference type="RefSeq" id="WP_024700553.1">
    <property type="nucleotide sequence ID" value="NZ_CP033142.1"/>
</dbReference>
<accession>A0A8H9JUW5</accession>
<comment type="caution">
    <text evidence="1">The sequence shown here is derived from an EMBL/GenBank/DDBJ whole genome shotgun (WGS) entry which is preliminary data.</text>
</comment>
<evidence type="ECO:0000313" key="1">
    <source>
        <dbReference type="EMBL" id="HAS6675346.1"/>
    </source>
</evidence>
<proteinExistence type="predicted"/>
<protein>
    <submittedName>
        <fullName evidence="1">Uncharacterized protein</fullName>
    </submittedName>
</protein>
<reference evidence="1" key="1">
    <citation type="journal article" date="2018" name="Genome Biol.">
        <title>SKESA: strategic k-mer extension for scrupulous assemblies.</title>
        <authorList>
            <person name="Souvorov A."/>
            <person name="Agarwala R."/>
            <person name="Lipman D.J."/>
        </authorList>
    </citation>
    <scope>NUCLEOTIDE SEQUENCE</scope>
    <source>
        <strain evidence="1">1930</strain>
    </source>
</reference>
<dbReference type="Proteomes" id="UP000856022">
    <property type="component" value="Unassembled WGS sequence"/>
</dbReference>